<dbReference type="EMBL" id="JACJJW010000002">
    <property type="protein sequence ID" value="MBM6757308.1"/>
    <property type="molecule type" value="Genomic_DNA"/>
</dbReference>
<sequence length="569" mass="63532">MNIRKFTLILTCCGTAFQMGFAQELPKWANKARKAVFSVVTYDKDNQILNTGNGFYIDENGTGVSDYTLFKGAERAVVVTAEGKELPVEYILGANDMYDVVKFKTASDKKIEALQPTSRPGTVNETVYVLPYSTQKATTGTHGTIAKIDTISHNSFYYTLNMKTGDKTVSCPVMNAEGEVIGLVQKNSDKESTSSYAIGIGYAKSLSISALSANDFALNTIGIRKGLPEDESQALVYVYMASSSLNQDEYLNLLNEFIQKFPKNSEGYSRRATCYIGYGDDTHYALAEKDLEAMVEVSDNKADAYYNRSKLLYNYVLGLQGAKPYGDWTLERALKEINTALESDKQGLYYQLQGDIYFAMQKYPEAFASYEEVNRSPIASAATYYAAAKTKELIEGSSKKEAIALMDSAVAKYNPPYGKDAAPYLFERARMKAEDNQFREAVADYNLFYDAMMGQVSAEFYSIREQAEMQCRMYQQAINDINQAIEMEPKNANYWAEKGGVHLRVNQLNEAIEALNKAIELDAQNSAAYRMLGYCQLQQNKKKEGLANLEKAVKLGDTVAKSLLEKYNK</sequence>
<dbReference type="SMART" id="SM00028">
    <property type="entry name" value="TPR"/>
    <property type="match status" value="4"/>
</dbReference>
<dbReference type="PANTHER" id="PTHR44858">
    <property type="entry name" value="TETRATRICOPEPTIDE REPEAT PROTEIN 6"/>
    <property type="match status" value="1"/>
</dbReference>
<evidence type="ECO:0000256" key="2">
    <source>
        <dbReference type="ARBA" id="ARBA00022803"/>
    </source>
</evidence>
<accession>A0ABS2ERW7</accession>
<dbReference type="Proteomes" id="UP000703295">
    <property type="component" value="Unassembled WGS sequence"/>
</dbReference>
<name>A0ABS2ERW7_9BACE</name>
<dbReference type="Pfam" id="PF12895">
    <property type="entry name" value="ANAPC3"/>
    <property type="match status" value="1"/>
</dbReference>
<organism evidence="5 6">
    <name type="scientific">Bacteroides mediterraneensis</name>
    <dbReference type="NCBI Taxonomy" id="1841856"/>
    <lineage>
        <taxon>Bacteria</taxon>
        <taxon>Pseudomonadati</taxon>
        <taxon>Bacteroidota</taxon>
        <taxon>Bacteroidia</taxon>
        <taxon>Bacteroidales</taxon>
        <taxon>Bacteroidaceae</taxon>
        <taxon>Bacteroides</taxon>
    </lineage>
</organism>
<dbReference type="PROSITE" id="PS50005">
    <property type="entry name" value="TPR"/>
    <property type="match status" value="2"/>
</dbReference>
<dbReference type="InterPro" id="IPR019734">
    <property type="entry name" value="TPR_rpt"/>
</dbReference>
<evidence type="ECO:0000313" key="6">
    <source>
        <dbReference type="Proteomes" id="UP000703295"/>
    </source>
</evidence>
<keyword evidence="4" id="KW-0175">Coiled coil</keyword>
<dbReference type="PANTHER" id="PTHR44858:SF1">
    <property type="entry name" value="UDP-N-ACETYLGLUCOSAMINE--PEPTIDE N-ACETYLGLUCOSAMINYLTRANSFERASE SPINDLY-RELATED"/>
    <property type="match status" value="1"/>
</dbReference>
<protein>
    <submittedName>
        <fullName evidence="5">Tetratricopeptide repeat protein</fullName>
    </submittedName>
</protein>
<dbReference type="RefSeq" id="WP_204473908.1">
    <property type="nucleotide sequence ID" value="NZ_JACJJW010000002.1"/>
</dbReference>
<proteinExistence type="predicted"/>
<reference evidence="5 6" key="1">
    <citation type="journal article" date="2021" name="Sci. Rep.">
        <title>The distribution of antibiotic resistance genes in chicken gut microbiota commensals.</title>
        <authorList>
            <person name="Juricova H."/>
            <person name="Matiasovicova J."/>
            <person name="Kubasova T."/>
            <person name="Cejkova D."/>
            <person name="Rychlik I."/>
        </authorList>
    </citation>
    <scope>NUCLEOTIDE SEQUENCE [LARGE SCALE GENOMIC DNA]</scope>
    <source>
        <strain evidence="5 6">An801</strain>
    </source>
</reference>
<dbReference type="InterPro" id="IPR009003">
    <property type="entry name" value="Peptidase_S1_PA"/>
</dbReference>
<dbReference type="Gene3D" id="2.40.10.120">
    <property type="match status" value="1"/>
</dbReference>
<keyword evidence="6" id="KW-1185">Reference proteome</keyword>
<dbReference type="Pfam" id="PF13365">
    <property type="entry name" value="Trypsin_2"/>
    <property type="match status" value="1"/>
</dbReference>
<evidence type="ECO:0000256" key="3">
    <source>
        <dbReference type="PROSITE-ProRule" id="PRU00339"/>
    </source>
</evidence>
<keyword evidence="1" id="KW-0677">Repeat</keyword>
<dbReference type="Gene3D" id="1.25.40.10">
    <property type="entry name" value="Tetratricopeptide repeat domain"/>
    <property type="match status" value="2"/>
</dbReference>
<feature type="repeat" description="TPR" evidence="3">
    <location>
        <begin position="458"/>
        <end position="491"/>
    </location>
</feature>
<dbReference type="InterPro" id="IPR050498">
    <property type="entry name" value="Ycf3"/>
</dbReference>
<evidence type="ECO:0000256" key="1">
    <source>
        <dbReference type="ARBA" id="ARBA00022737"/>
    </source>
</evidence>
<gene>
    <name evidence="5" type="ORF">H6A31_01130</name>
</gene>
<keyword evidence="2 3" id="KW-0802">TPR repeat</keyword>
<evidence type="ECO:0000256" key="4">
    <source>
        <dbReference type="SAM" id="Coils"/>
    </source>
</evidence>
<dbReference type="SUPFAM" id="SSF48452">
    <property type="entry name" value="TPR-like"/>
    <property type="match status" value="2"/>
</dbReference>
<dbReference type="InterPro" id="IPR011990">
    <property type="entry name" value="TPR-like_helical_dom_sf"/>
</dbReference>
<feature type="coiled-coil region" evidence="4">
    <location>
        <begin position="464"/>
        <end position="525"/>
    </location>
</feature>
<feature type="repeat" description="TPR" evidence="3">
    <location>
        <begin position="492"/>
        <end position="525"/>
    </location>
</feature>
<comment type="caution">
    <text evidence="5">The sequence shown here is derived from an EMBL/GenBank/DDBJ whole genome shotgun (WGS) entry which is preliminary data.</text>
</comment>
<dbReference type="SUPFAM" id="SSF50494">
    <property type="entry name" value="Trypsin-like serine proteases"/>
    <property type="match status" value="1"/>
</dbReference>
<evidence type="ECO:0000313" key="5">
    <source>
        <dbReference type="EMBL" id="MBM6757308.1"/>
    </source>
</evidence>